<gene>
    <name evidence="1" type="ORF">RI060_06640</name>
</gene>
<sequence>MATSADGSAQWWRHLQEEKGRTTLQELGKNGPILMVLSEVYAKAMEAELRALGAVASEALLVGGIEGIPGIRRVASDAGLRPALGGTLTSLNVRMAASWLQHCEDSRLTSEATSSAWHEWASAVPKPEQLNRQPMTDAQVIAFIRHEMGTQPGVSRTRLLRILRDSGRACEQSRFASLFKRTMGDQ</sequence>
<keyword evidence="2" id="KW-1185">Reference proteome</keyword>
<evidence type="ECO:0000313" key="2">
    <source>
        <dbReference type="Proteomes" id="UP001249394"/>
    </source>
</evidence>
<reference evidence="1 2" key="1">
    <citation type="submission" date="2023-09" db="EMBL/GenBank/DDBJ databases">
        <title>The genome sequence of Streptomyces anthocyanicus.</title>
        <authorList>
            <person name="Mo P."/>
        </authorList>
    </citation>
    <scope>NUCLEOTIDE SEQUENCE [LARGE SCALE GENOMIC DNA]</scope>
    <source>
        <strain evidence="1 2">JCM 4387</strain>
    </source>
</reference>
<dbReference type="Proteomes" id="UP001249394">
    <property type="component" value="Chromosome"/>
</dbReference>
<protein>
    <submittedName>
        <fullName evidence="1">Uncharacterized protein</fullName>
    </submittedName>
</protein>
<proteinExistence type="predicted"/>
<accession>A0ABY9U2P9</accession>
<dbReference type="EMBL" id="CP134213">
    <property type="protein sequence ID" value="WND17049.1"/>
    <property type="molecule type" value="Genomic_DNA"/>
</dbReference>
<evidence type="ECO:0000313" key="1">
    <source>
        <dbReference type="EMBL" id="WND17049.1"/>
    </source>
</evidence>
<organism evidence="1 2">
    <name type="scientific">Streptomyces violaceus</name>
    <name type="common">Streptomyces venezuelae</name>
    <dbReference type="NCBI Taxonomy" id="1936"/>
    <lineage>
        <taxon>Bacteria</taxon>
        <taxon>Bacillati</taxon>
        <taxon>Actinomycetota</taxon>
        <taxon>Actinomycetes</taxon>
        <taxon>Kitasatosporales</taxon>
        <taxon>Streptomycetaceae</taxon>
        <taxon>Streptomyces</taxon>
    </lineage>
</organism>
<name>A0ABY9U2P9_STRVL</name>